<evidence type="ECO:0000256" key="2">
    <source>
        <dbReference type="NCBIfam" id="TIGR02426"/>
    </source>
</evidence>
<dbReference type="SMART" id="SM00998">
    <property type="entry name" value="ADSL_C"/>
    <property type="match status" value="1"/>
</dbReference>
<keyword evidence="5" id="KW-1185">Reference proteome</keyword>
<dbReference type="InterPro" id="IPR008948">
    <property type="entry name" value="L-Aspartase-like"/>
</dbReference>
<dbReference type="InterPro" id="IPR000362">
    <property type="entry name" value="Fumarate_lyase_fam"/>
</dbReference>
<dbReference type="NCBIfam" id="TIGR02426">
    <property type="entry name" value="protocat_pcaB"/>
    <property type="match status" value="1"/>
</dbReference>
<evidence type="ECO:0000259" key="3">
    <source>
        <dbReference type="SMART" id="SM00998"/>
    </source>
</evidence>
<dbReference type="InterPro" id="IPR019468">
    <property type="entry name" value="AdenyloSucc_lyase_C"/>
</dbReference>
<dbReference type="InterPro" id="IPR012789">
    <property type="entry name" value="Protocat_PcaB-like"/>
</dbReference>
<name>A0ABR7RAB2_9PROT</name>
<dbReference type="Gene3D" id="1.20.200.10">
    <property type="entry name" value="Fumarase/aspartase (Central domain)"/>
    <property type="match status" value="1"/>
</dbReference>
<keyword evidence="4" id="KW-0413">Isomerase</keyword>
<dbReference type="GO" id="GO:0047472">
    <property type="term" value="F:3-carboxy-cis,cis-muconate cycloisomerase activity"/>
    <property type="evidence" value="ECO:0007669"/>
    <property type="project" value="UniProtKB-EC"/>
</dbReference>
<evidence type="ECO:0000313" key="4">
    <source>
        <dbReference type="EMBL" id="MBC9178512.1"/>
    </source>
</evidence>
<dbReference type="InterPro" id="IPR022761">
    <property type="entry name" value="Fumarate_lyase_N"/>
</dbReference>
<dbReference type="PRINTS" id="PR00149">
    <property type="entry name" value="FUMRATELYASE"/>
</dbReference>
<organism evidence="4 5">
    <name type="scientific">Pseudoroseomonas ludipueritiae</name>
    <dbReference type="NCBI Taxonomy" id="198093"/>
    <lineage>
        <taxon>Bacteria</taxon>
        <taxon>Pseudomonadati</taxon>
        <taxon>Pseudomonadota</taxon>
        <taxon>Alphaproteobacteria</taxon>
        <taxon>Acetobacterales</taxon>
        <taxon>Acetobacteraceae</taxon>
        <taxon>Pseudoroseomonas</taxon>
    </lineage>
</organism>
<dbReference type="Gene3D" id="1.10.40.30">
    <property type="entry name" value="Fumarase/aspartase (C-terminal domain)"/>
    <property type="match status" value="1"/>
</dbReference>
<comment type="caution">
    <text evidence="4">The sequence shown here is derived from an EMBL/GenBank/DDBJ whole genome shotgun (WGS) entry which is preliminary data.</text>
</comment>
<dbReference type="CDD" id="cd01597">
    <property type="entry name" value="pCLME"/>
    <property type="match status" value="1"/>
</dbReference>
<protein>
    <recommendedName>
        <fullName evidence="2">3-carboxy-cis,cis-muconate cycloisomerase</fullName>
        <ecNumber evidence="2">5.5.1.2</ecNumber>
    </recommendedName>
</protein>
<sequence>MTFSALDSALLGPLFVTPEMRECFSDEARLRAMLAVEAALARAQARLGMVPDALAAAIEAVPPERLDLGVLGQKTVLSAVPTIPFVKAVQASLPAELERGFHKGATTQDILDTALVLQLREALSLVAAELDAILGGLARLAETHRETPCVGRTYGQHGAPLSFGYKVAVWLAGVAEAAARLPEIRSRLLVASLSGPVGTLAGLGGQGPVVLQGFAKELGLGAASIAWHTRRGRIAEAGSWLAQLLGALGKMAADIAHLASTEVGEVAEPYVPGRGGSSAMPHKRNPVSCTVILAAQAAAPGQAATLLQAMVAAHERPAGLWHAEWHALPSLFGLASGALREARALAEGLEVDAARMRANLDITRGLLFADAAAARLGTKLGREAAHALVEQAAGQVRDSGDSLQVVLERMPQVAEAGIDLSPAFTLDPATAAAAAWVEPAVREAEAVRAALRAPAE</sequence>
<dbReference type="PANTHER" id="PTHR43172:SF2">
    <property type="entry name" value="ADENYLOSUCCINATE LYASE C-TERMINAL DOMAIN-CONTAINING PROTEIN"/>
    <property type="match status" value="1"/>
</dbReference>
<dbReference type="Proteomes" id="UP000603940">
    <property type="component" value="Unassembled WGS sequence"/>
</dbReference>
<evidence type="ECO:0000256" key="1">
    <source>
        <dbReference type="ARBA" id="ARBA00034772"/>
    </source>
</evidence>
<proteinExistence type="inferred from homology"/>
<dbReference type="EMBL" id="JACTUZ010000081">
    <property type="protein sequence ID" value="MBC9178512.1"/>
    <property type="molecule type" value="Genomic_DNA"/>
</dbReference>
<gene>
    <name evidence="4" type="primary">pcaB</name>
    <name evidence="4" type="ORF">IBL25_16320</name>
</gene>
<dbReference type="PANTHER" id="PTHR43172">
    <property type="entry name" value="ADENYLOSUCCINATE LYASE"/>
    <property type="match status" value="1"/>
</dbReference>
<reference evidence="4 5" key="1">
    <citation type="journal article" date="2009" name="Int. J. Syst. Evol. Microbiol.">
        <title>Transfer of Teichococcus ludipueritiae and Muricoccus roseus to the genus Roseomonas, as Roseomonas ludipueritiae comb. nov. and Roseomonas rosea comb. nov., respectively, and emended description of the genus Roseomonas.</title>
        <authorList>
            <person name="Sanchez-Porro C."/>
            <person name="Gallego V."/>
            <person name="Busse H.J."/>
            <person name="Kampfer P."/>
            <person name="Ventosa A."/>
        </authorList>
    </citation>
    <scope>NUCLEOTIDE SEQUENCE [LARGE SCALE GENOMIC DNA]</scope>
    <source>
        <strain evidence="4 5">DSM 14915</strain>
    </source>
</reference>
<dbReference type="InterPro" id="IPR020557">
    <property type="entry name" value="Fumarate_lyase_CS"/>
</dbReference>
<evidence type="ECO:0000313" key="5">
    <source>
        <dbReference type="Proteomes" id="UP000603940"/>
    </source>
</evidence>
<feature type="domain" description="Adenylosuccinate lyase C-terminal" evidence="3">
    <location>
        <begin position="364"/>
        <end position="441"/>
    </location>
</feature>
<dbReference type="SUPFAM" id="SSF48557">
    <property type="entry name" value="L-aspartase-like"/>
    <property type="match status" value="1"/>
</dbReference>
<comment type="similarity">
    <text evidence="1">Belongs to the class-II fumarase/aspartase family.</text>
</comment>
<accession>A0ABR7RAB2</accession>
<dbReference type="PROSITE" id="PS00163">
    <property type="entry name" value="FUMARATE_LYASES"/>
    <property type="match status" value="1"/>
</dbReference>
<dbReference type="EC" id="5.5.1.2" evidence="2"/>
<dbReference type="Pfam" id="PF00206">
    <property type="entry name" value="Lyase_1"/>
    <property type="match status" value="1"/>
</dbReference>
<dbReference type="RefSeq" id="WP_187779603.1">
    <property type="nucleotide sequence ID" value="NZ_JACTUZ010000081.1"/>
</dbReference>